<gene>
    <name evidence="4 6" type="primary">rpl32</name>
</gene>
<dbReference type="SUPFAM" id="SSF57829">
    <property type="entry name" value="Zn-binding ribosomal proteins"/>
    <property type="match status" value="1"/>
</dbReference>
<evidence type="ECO:0000313" key="6">
    <source>
        <dbReference type="EMBL" id="ALO63100.1"/>
    </source>
</evidence>
<reference evidence="6" key="1">
    <citation type="journal article" date="2015" name="BMC Evol. Biol.">
        <title>Chloroplast phylogenomic analysis of chlorophyte green algae identifies a novel lineage sister to the Sphaeropleales (Chlorophyceae).</title>
        <authorList>
            <person name="Lemieux C."/>
            <person name="Vincent A.T."/>
            <person name="Labarre A."/>
            <person name="Otis C."/>
            <person name="Turmel M."/>
        </authorList>
    </citation>
    <scope>NUCLEOTIDE SEQUENCE</scope>
</reference>
<feature type="compositionally biased region" description="Polar residues" evidence="5">
    <location>
        <begin position="58"/>
        <end position="72"/>
    </location>
</feature>
<evidence type="ECO:0000256" key="5">
    <source>
        <dbReference type="SAM" id="MobiDB-lite"/>
    </source>
</evidence>
<protein>
    <recommendedName>
        <fullName evidence="4">Large ribosomal subunit protein bL32c</fullName>
    </recommendedName>
</protein>
<geneLocation type="chloroplast" evidence="6"/>
<name>A0A0S2LNQ9_9CHLO</name>
<dbReference type="GO" id="GO:0003735">
    <property type="term" value="F:structural constituent of ribosome"/>
    <property type="evidence" value="ECO:0007669"/>
    <property type="project" value="InterPro"/>
</dbReference>
<dbReference type="GO" id="GO:0009507">
    <property type="term" value="C:chloroplast"/>
    <property type="evidence" value="ECO:0007669"/>
    <property type="project" value="UniProtKB-SubCell"/>
</dbReference>
<keyword evidence="6" id="KW-0934">Plastid</keyword>
<feature type="region of interest" description="Disordered" evidence="5">
    <location>
        <begin position="45"/>
        <end position="72"/>
    </location>
</feature>
<accession>A0A0S2LNQ9</accession>
<sequence length="88" mass="9739">MAVPKKRTSKSKTALRKNVWKKQAEKHVNAALDYAKVLLKQYSATTEGSKVEQPAGEAQTSSSTSATDNEQTVRFVDWIRGDKAGKQE</sequence>
<comment type="similarity">
    <text evidence="1 4">Belongs to the bacterial ribosomal protein bL32 family.</text>
</comment>
<keyword evidence="2 4" id="KW-0689">Ribosomal protein</keyword>
<keyword evidence="3 4" id="KW-0687">Ribonucleoprotein</keyword>
<evidence type="ECO:0000256" key="2">
    <source>
        <dbReference type="ARBA" id="ARBA00022980"/>
    </source>
</evidence>
<evidence type="ECO:0000256" key="3">
    <source>
        <dbReference type="ARBA" id="ARBA00023274"/>
    </source>
</evidence>
<dbReference type="HAMAP" id="MF_00340">
    <property type="entry name" value="Ribosomal_bL32"/>
    <property type="match status" value="1"/>
</dbReference>
<dbReference type="GO" id="GO:0006412">
    <property type="term" value="P:translation"/>
    <property type="evidence" value="ECO:0007669"/>
    <property type="project" value="UniProtKB-UniRule"/>
</dbReference>
<proteinExistence type="inferred from homology"/>
<keyword evidence="6" id="KW-0150">Chloroplast</keyword>
<organism evidence="6">
    <name type="scientific">Hafniomonas laevis</name>
    <dbReference type="NCBI Taxonomy" id="436124"/>
    <lineage>
        <taxon>Eukaryota</taxon>
        <taxon>Viridiplantae</taxon>
        <taxon>Chlorophyta</taxon>
        <taxon>core chlorophytes</taxon>
        <taxon>Chlorophyceae</taxon>
        <taxon>CS clade</taxon>
        <taxon>Chlamydomonadales</taxon>
        <taxon>Dunaliellaceae</taxon>
        <taxon>Hafniomonas</taxon>
    </lineage>
</organism>
<dbReference type="Pfam" id="PF01783">
    <property type="entry name" value="Ribosomal_L32p"/>
    <property type="match status" value="1"/>
</dbReference>
<dbReference type="InterPro" id="IPR002677">
    <property type="entry name" value="Ribosomal_bL32"/>
</dbReference>
<dbReference type="AlphaFoldDB" id="A0A0S2LNQ9"/>
<evidence type="ECO:0000256" key="1">
    <source>
        <dbReference type="ARBA" id="ARBA00008560"/>
    </source>
</evidence>
<dbReference type="EMBL" id="KT625415">
    <property type="protein sequence ID" value="ALO63100.1"/>
    <property type="molecule type" value="Genomic_DNA"/>
</dbReference>
<dbReference type="InterPro" id="IPR011332">
    <property type="entry name" value="Ribosomal_zn-bd"/>
</dbReference>
<comment type="subcellular location">
    <subcellularLocation>
        <location evidence="4">Plastid</location>
        <location evidence="4">Chloroplast</location>
    </subcellularLocation>
</comment>
<dbReference type="GO" id="GO:0015934">
    <property type="term" value="C:large ribosomal subunit"/>
    <property type="evidence" value="ECO:0007669"/>
    <property type="project" value="InterPro"/>
</dbReference>
<evidence type="ECO:0000256" key="4">
    <source>
        <dbReference type="HAMAP-Rule" id="MF_00340"/>
    </source>
</evidence>
<dbReference type="GeneID" id="26378724"/>
<dbReference type="RefSeq" id="YP_009184942.1">
    <property type="nucleotide sequence ID" value="NC_028583.1"/>
</dbReference>